<keyword evidence="5" id="KW-0067">ATP-binding</keyword>
<dbReference type="EMBL" id="MAAO01000006">
    <property type="protein sequence ID" value="OUR96688.1"/>
    <property type="molecule type" value="Genomic_DNA"/>
</dbReference>
<gene>
    <name evidence="7" type="ORF">A9Q84_10115</name>
</gene>
<evidence type="ECO:0000256" key="5">
    <source>
        <dbReference type="ARBA" id="ARBA00022840"/>
    </source>
</evidence>
<dbReference type="GO" id="GO:0005524">
    <property type="term" value="F:ATP binding"/>
    <property type="evidence" value="ECO:0007669"/>
    <property type="project" value="UniProtKB-KW"/>
</dbReference>
<dbReference type="GO" id="GO:0016887">
    <property type="term" value="F:ATP hydrolysis activity"/>
    <property type="evidence" value="ECO:0007669"/>
    <property type="project" value="InterPro"/>
</dbReference>
<evidence type="ECO:0000313" key="7">
    <source>
        <dbReference type="EMBL" id="OUR96688.1"/>
    </source>
</evidence>
<keyword evidence="2" id="KW-0813">Transport</keyword>
<name>A0A1Y5F711_9BACT</name>
<sequence length="215" mass="24315">MPILKCHSLSKSFSEKNLFSNISFEIRPGERLSIMGENGVGKTTLLKVLASQLLSDSGSLHLNGLDYSNLKFHEIKKSIAWVNSEDHGLYPKLTGLDNIQYFAKLLKISNSELNEKMKPWQDIGLFNKALNEKFSLCSIGMKKILLIFCLTMHVPQIVIMDEPFKSFDQENKLKIIKLMSDLFQEGVIIYSTHDESLNAHFDAKVLKLVGEAHVS</sequence>
<protein>
    <recommendedName>
        <fullName evidence="6">ABC transporter domain-containing protein</fullName>
    </recommendedName>
</protein>
<keyword evidence="4" id="KW-0547">Nucleotide-binding</keyword>
<keyword evidence="3" id="KW-0536">Nodulation</keyword>
<evidence type="ECO:0000313" key="8">
    <source>
        <dbReference type="Proteomes" id="UP000196531"/>
    </source>
</evidence>
<dbReference type="PROSITE" id="PS50893">
    <property type="entry name" value="ABC_TRANSPORTER_2"/>
    <property type="match status" value="1"/>
</dbReference>
<proteinExistence type="inferred from homology"/>
<evidence type="ECO:0000256" key="1">
    <source>
        <dbReference type="ARBA" id="ARBA00005417"/>
    </source>
</evidence>
<dbReference type="Pfam" id="PF00005">
    <property type="entry name" value="ABC_tran"/>
    <property type="match status" value="1"/>
</dbReference>
<dbReference type="InterPro" id="IPR027417">
    <property type="entry name" value="P-loop_NTPase"/>
</dbReference>
<dbReference type="SMART" id="SM00382">
    <property type="entry name" value="AAA"/>
    <property type="match status" value="1"/>
</dbReference>
<dbReference type="InterPro" id="IPR003439">
    <property type="entry name" value="ABC_transporter-like_ATP-bd"/>
</dbReference>
<comment type="similarity">
    <text evidence="1">Belongs to the ABC transporter superfamily.</text>
</comment>
<evidence type="ECO:0000256" key="4">
    <source>
        <dbReference type="ARBA" id="ARBA00022741"/>
    </source>
</evidence>
<dbReference type="SUPFAM" id="SSF52540">
    <property type="entry name" value="P-loop containing nucleoside triphosphate hydrolases"/>
    <property type="match status" value="1"/>
</dbReference>
<reference evidence="8" key="1">
    <citation type="journal article" date="2017" name="Proc. Natl. Acad. Sci. U.S.A.">
        <title>Simulation of Deepwater Horizon oil plume reveals substrate specialization within a complex community of hydrocarbon-degraders.</title>
        <authorList>
            <person name="Hu P."/>
            <person name="Dubinsky E.A."/>
            <person name="Probst A.J."/>
            <person name="Wang J."/>
            <person name="Sieber C.M.K."/>
            <person name="Tom L.M."/>
            <person name="Gardinali P."/>
            <person name="Banfield J.F."/>
            <person name="Atlas R.M."/>
            <person name="Andersen G.L."/>
        </authorList>
    </citation>
    <scope>NUCLEOTIDE SEQUENCE [LARGE SCALE GENOMIC DNA]</scope>
</reference>
<dbReference type="PANTHER" id="PTHR42711">
    <property type="entry name" value="ABC TRANSPORTER ATP-BINDING PROTEIN"/>
    <property type="match status" value="1"/>
</dbReference>
<evidence type="ECO:0000259" key="6">
    <source>
        <dbReference type="PROSITE" id="PS50893"/>
    </source>
</evidence>
<dbReference type="Proteomes" id="UP000196531">
    <property type="component" value="Unassembled WGS sequence"/>
</dbReference>
<dbReference type="AlphaFoldDB" id="A0A1Y5F711"/>
<feature type="domain" description="ABC transporter" evidence="6">
    <location>
        <begin position="4"/>
        <end position="209"/>
    </location>
</feature>
<dbReference type="InterPro" id="IPR003593">
    <property type="entry name" value="AAA+_ATPase"/>
</dbReference>
<dbReference type="Gene3D" id="3.40.50.300">
    <property type="entry name" value="P-loop containing nucleotide triphosphate hydrolases"/>
    <property type="match status" value="1"/>
</dbReference>
<evidence type="ECO:0000256" key="2">
    <source>
        <dbReference type="ARBA" id="ARBA00022448"/>
    </source>
</evidence>
<comment type="caution">
    <text evidence="7">The sequence shown here is derived from an EMBL/GenBank/DDBJ whole genome shotgun (WGS) entry which is preliminary data.</text>
</comment>
<dbReference type="PANTHER" id="PTHR42711:SF5">
    <property type="entry name" value="ABC TRANSPORTER ATP-BINDING PROTEIN NATA"/>
    <property type="match status" value="1"/>
</dbReference>
<dbReference type="InterPro" id="IPR050763">
    <property type="entry name" value="ABC_transporter_ATP-binding"/>
</dbReference>
<organism evidence="7 8">
    <name type="scientific">Halobacteriovorax marinus</name>
    <dbReference type="NCBI Taxonomy" id="97084"/>
    <lineage>
        <taxon>Bacteria</taxon>
        <taxon>Pseudomonadati</taxon>
        <taxon>Bdellovibrionota</taxon>
        <taxon>Bacteriovoracia</taxon>
        <taxon>Bacteriovoracales</taxon>
        <taxon>Halobacteriovoraceae</taxon>
        <taxon>Halobacteriovorax</taxon>
    </lineage>
</organism>
<evidence type="ECO:0000256" key="3">
    <source>
        <dbReference type="ARBA" id="ARBA00022458"/>
    </source>
</evidence>
<accession>A0A1Y5F711</accession>